<dbReference type="PROSITE" id="PS50835">
    <property type="entry name" value="IG_LIKE"/>
    <property type="match status" value="2"/>
</dbReference>
<organism evidence="12 13">
    <name type="scientific">Branchiostoma floridae</name>
    <name type="common">Florida lancelet</name>
    <name type="synonym">Amphioxus</name>
    <dbReference type="NCBI Taxonomy" id="7739"/>
    <lineage>
        <taxon>Eukaryota</taxon>
        <taxon>Metazoa</taxon>
        <taxon>Chordata</taxon>
        <taxon>Cephalochordata</taxon>
        <taxon>Leptocardii</taxon>
        <taxon>Amphioxiformes</taxon>
        <taxon>Branchiostomatidae</taxon>
        <taxon>Branchiostoma</taxon>
    </lineage>
</organism>
<keyword evidence="10" id="KW-0812">Transmembrane</keyword>
<keyword evidence="10" id="KW-1133">Transmembrane helix</keyword>
<evidence type="ECO:0000259" key="11">
    <source>
        <dbReference type="PROSITE" id="PS50835"/>
    </source>
</evidence>
<dbReference type="CDD" id="cd00096">
    <property type="entry name" value="Ig"/>
    <property type="match status" value="1"/>
</dbReference>
<dbReference type="GO" id="GO:0005886">
    <property type="term" value="C:plasma membrane"/>
    <property type="evidence" value="ECO:0007669"/>
    <property type="project" value="UniProtKB-SubCell"/>
</dbReference>
<dbReference type="PANTHER" id="PTHR11640">
    <property type="entry name" value="NEPHRIN"/>
    <property type="match status" value="1"/>
</dbReference>
<dbReference type="PROSITE" id="PS00290">
    <property type="entry name" value="IG_MHC"/>
    <property type="match status" value="1"/>
</dbReference>
<dbReference type="OMA" id="YRRINAC"/>
<comment type="subcellular location">
    <subcellularLocation>
        <location evidence="1">Cell membrane</location>
    </subcellularLocation>
    <subcellularLocation>
        <location evidence="2">Membrane</location>
        <topology evidence="2">Single-pass type I membrane protein</topology>
    </subcellularLocation>
</comment>
<evidence type="ECO:0000256" key="10">
    <source>
        <dbReference type="SAM" id="Phobius"/>
    </source>
</evidence>
<evidence type="ECO:0000256" key="6">
    <source>
        <dbReference type="ARBA" id="ARBA00023157"/>
    </source>
</evidence>
<name>A0A9J7MF27_BRAFL</name>
<evidence type="ECO:0000256" key="5">
    <source>
        <dbReference type="ARBA" id="ARBA00023136"/>
    </source>
</evidence>
<evidence type="ECO:0000256" key="7">
    <source>
        <dbReference type="ARBA" id="ARBA00023180"/>
    </source>
</evidence>
<dbReference type="InterPro" id="IPR013783">
    <property type="entry name" value="Ig-like_fold"/>
</dbReference>
<dbReference type="Gene3D" id="2.60.40.10">
    <property type="entry name" value="Immunoglobulins"/>
    <property type="match status" value="3"/>
</dbReference>
<keyword evidence="7" id="KW-0325">Glycoprotein</keyword>
<evidence type="ECO:0000256" key="1">
    <source>
        <dbReference type="ARBA" id="ARBA00004236"/>
    </source>
</evidence>
<dbReference type="InterPro" id="IPR036179">
    <property type="entry name" value="Ig-like_dom_sf"/>
</dbReference>
<feature type="domain" description="Ig-like" evidence="11">
    <location>
        <begin position="191"/>
        <end position="283"/>
    </location>
</feature>
<dbReference type="FunFam" id="2.60.40.10:FF:000005">
    <property type="entry name" value="Neuronal cell adhesion molecule"/>
    <property type="match status" value="1"/>
</dbReference>
<evidence type="ECO:0000256" key="3">
    <source>
        <dbReference type="ARBA" id="ARBA00022475"/>
    </source>
</evidence>
<dbReference type="InterPro" id="IPR051275">
    <property type="entry name" value="Cell_adhesion_signaling"/>
</dbReference>
<feature type="transmembrane region" description="Helical" evidence="10">
    <location>
        <begin position="403"/>
        <end position="423"/>
    </location>
</feature>
<evidence type="ECO:0000256" key="8">
    <source>
        <dbReference type="ARBA" id="ARBA00023319"/>
    </source>
</evidence>
<dbReference type="OrthoDB" id="10039395at2759"/>
<dbReference type="InterPro" id="IPR007110">
    <property type="entry name" value="Ig-like_dom"/>
</dbReference>
<feature type="domain" description="Ig-like" evidence="11">
    <location>
        <begin position="287"/>
        <end position="375"/>
    </location>
</feature>
<evidence type="ECO:0000313" key="13">
    <source>
        <dbReference type="RefSeq" id="XP_035700079.1"/>
    </source>
</evidence>
<reference evidence="13" key="2">
    <citation type="submission" date="2025-08" db="UniProtKB">
        <authorList>
            <consortium name="RefSeq"/>
        </authorList>
    </citation>
    <scope>IDENTIFICATION</scope>
    <source>
        <strain evidence="13">S238N-H82</strain>
        <tissue evidence="13">Testes</tissue>
    </source>
</reference>
<dbReference type="RefSeq" id="XP_035700079.1">
    <property type="nucleotide sequence ID" value="XM_035844186.1"/>
</dbReference>
<dbReference type="PANTHER" id="PTHR11640:SF164">
    <property type="entry name" value="MAM DOMAIN-CONTAINING GLYCOSYLPHOSPHATIDYLINOSITOL ANCHOR PROTEIN 1"/>
    <property type="match status" value="1"/>
</dbReference>
<dbReference type="Pfam" id="PF13927">
    <property type="entry name" value="Ig_3"/>
    <property type="match status" value="2"/>
</dbReference>
<proteinExistence type="predicted"/>
<dbReference type="InterPro" id="IPR003599">
    <property type="entry name" value="Ig_sub"/>
</dbReference>
<protein>
    <submittedName>
        <fullName evidence="13">Tyrosine-protein kinase-like otk isoform X1</fullName>
    </submittedName>
</protein>
<gene>
    <name evidence="13" type="primary">LOC118432566</name>
</gene>
<dbReference type="InterPro" id="IPR003006">
    <property type="entry name" value="Ig/MHC_CS"/>
</dbReference>
<dbReference type="GeneID" id="118432566"/>
<evidence type="ECO:0000256" key="9">
    <source>
        <dbReference type="SAM" id="MobiDB-lite"/>
    </source>
</evidence>
<dbReference type="AlphaFoldDB" id="A0A9J7MF27"/>
<dbReference type="Pfam" id="PF07686">
    <property type="entry name" value="V-set"/>
    <property type="match status" value="1"/>
</dbReference>
<keyword evidence="12" id="KW-1185">Reference proteome</keyword>
<dbReference type="InterPro" id="IPR013106">
    <property type="entry name" value="Ig_V-set"/>
</dbReference>
<dbReference type="KEGG" id="bfo:118432566"/>
<dbReference type="SUPFAM" id="SSF48726">
    <property type="entry name" value="Immunoglobulin"/>
    <property type="match status" value="3"/>
</dbReference>
<reference evidence="12" key="1">
    <citation type="journal article" date="2020" name="Nat. Ecol. Evol.">
        <title>Deeply conserved synteny resolves early events in vertebrate evolution.</title>
        <authorList>
            <person name="Simakov O."/>
            <person name="Marletaz F."/>
            <person name="Yue J.X."/>
            <person name="O'Connell B."/>
            <person name="Jenkins J."/>
            <person name="Brandt A."/>
            <person name="Calef R."/>
            <person name="Tung C.H."/>
            <person name="Huang T.K."/>
            <person name="Schmutz J."/>
            <person name="Satoh N."/>
            <person name="Yu J.K."/>
            <person name="Putnam N.H."/>
            <person name="Green R.E."/>
            <person name="Rokhsar D.S."/>
        </authorList>
    </citation>
    <scope>NUCLEOTIDE SEQUENCE [LARGE SCALE GENOMIC DNA]</scope>
    <source>
        <strain evidence="12">S238N-H82</strain>
    </source>
</reference>
<keyword evidence="5 10" id="KW-0472">Membrane</keyword>
<keyword evidence="6" id="KW-1015">Disulfide bond</keyword>
<feature type="region of interest" description="Disordered" evidence="9">
    <location>
        <begin position="466"/>
        <end position="534"/>
    </location>
</feature>
<evidence type="ECO:0000313" key="12">
    <source>
        <dbReference type="Proteomes" id="UP000001554"/>
    </source>
</evidence>
<keyword evidence="8" id="KW-0393">Immunoglobulin domain</keyword>
<dbReference type="SMART" id="SM00408">
    <property type="entry name" value="IGc2"/>
    <property type="match status" value="2"/>
</dbReference>
<keyword evidence="4" id="KW-0677">Repeat</keyword>
<accession>A0A9J7MF27</accession>
<dbReference type="SMART" id="SM00409">
    <property type="entry name" value="IG"/>
    <property type="match status" value="3"/>
</dbReference>
<keyword evidence="3" id="KW-1003">Cell membrane</keyword>
<dbReference type="InterPro" id="IPR003598">
    <property type="entry name" value="Ig_sub2"/>
</dbReference>
<evidence type="ECO:0000256" key="2">
    <source>
        <dbReference type="ARBA" id="ARBA00004479"/>
    </source>
</evidence>
<evidence type="ECO:0000256" key="4">
    <source>
        <dbReference type="ARBA" id="ARBA00022737"/>
    </source>
</evidence>
<sequence>MNFMRSVCLLISRDFCGGTEPFDRRICCLSVQIRRSGGNSLSLSGIVIANSVPLVPPQMLVLLGLHLLFLIFRAVCSNKGLPISTSVRGNTGEIVTLPASYDQDQPVIALTWNKFDPNIQGTRIPVYMYSPSSNSSLPLGPFKDRATLNNNGSLTLRHLEKKDEGQYVMTTLIDAVGQQEHYVYLEVQVPPKVSVGQQSPLRVPVNTNITLNCTVEKSTNLQYSIYWLRNGVRPPPDWHVEYEDQNSHKSSLKITRLVREDAGNYTCVAQHGGSSQADSLSLDVQYPVVITNISVPSLALEGTTVSLWCEADGNPAPEIRWYRAGTNSSPIHTTNQERSSSRLTLHEVDKSDDGQYVCVAANRMDQWDRRHVHLAVMAVVSPPTAGIETAAQPGSWLDFSMTVGGAAGGATVLLVVMLARLVWSRRMKAKAGYGNQSLLTQHNSYPEHNAMVMVIEEGTTLSVKSFNGSEKAQERPPLPDSLQAKIAADLSSWRPGSTAAGTGPTRAEQSTCGEEDHGKAGTGQECRMEEMELP</sequence>
<dbReference type="Proteomes" id="UP000001554">
    <property type="component" value="Chromosome 15"/>
</dbReference>